<dbReference type="AlphaFoldDB" id="A0AAW4GEI2"/>
<keyword evidence="3" id="KW-1185">Reference proteome</keyword>
<dbReference type="EMBL" id="JAFFTA010000003">
    <property type="protein sequence ID" value="MBM9912610.1"/>
    <property type="molecule type" value="Genomic_DNA"/>
</dbReference>
<organism evidence="1 4">
    <name type="scientific">Stenotrophomonas lactitubi</name>
    <dbReference type="NCBI Taxonomy" id="2045214"/>
    <lineage>
        <taxon>Bacteria</taxon>
        <taxon>Pseudomonadati</taxon>
        <taxon>Pseudomonadota</taxon>
        <taxon>Gammaproteobacteria</taxon>
        <taxon>Lysobacterales</taxon>
        <taxon>Lysobacteraceae</taxon>
        <taxon>Stenotrophomonas</taxon>
    </lineage>
</organism>
<comment type="caution">
    <text evidence="1">The sequence shown here is derived from an EMBL/GenBank/DDBJ whole genome shotgun (WGS) entry which is preliminary data.</text>
</comment>
<evidence type="ECO:0000313" key="4">
    <source>
        <dbReference type="Proteomes" id="UP000784064"/>
    </source>
</evidence>
<reference evidence="3" key="1">
    <citation type="submission" date="2021-01" db="EMBL/GenBank/DDBJ databases">
        <title>Stenotrophomonas maltophilia.</title>
        <authorList>
            <person name="Yu Y."/>
        </authorList>
    </citation>
    <scope>NUCLEOTIDE SEQUENCE [LARGE SCALE GENOMIC DNA]</scope>
    <source>
        <strain evidence="3">As-6</strain>
    </source>
</reference>
<accession>A0AAW4GEI2</accession>
<evidence type="ECO:0000313" key="1">
    <source>
        <dbReference type="EMBL" id="MBM9912610.1"/>
    </source>
</evidence>
<proteinExistence type="predicted"/>
<dbReference type="Proteomes" id="UP000784064">
    <property type="component" value="Unassembled WGS sequence"/>
</dbReference>
<evidence type="ECO:0000313" key="3">
    <source>
        <dbReference type="Proteomes" id="UP000749453"/>
    </source>
</evidence>
<name>A0AAW4GEI2_9GAMM</name>
<dbReference type="EMBL" id="JAFFTB010000014">
    <property type="protein sequence ID" value="MBM9938334.1"/>
    <property type="molecule type" value="Genomic_DNA"/>
</dbReference>
<protein>
    <submittedName>
        <fullName evidence="1">Uncharacterized protein</fullName>
    </submittedName>
</protein>
<dbReference type="RefSeq" id="WP_099820909.1">
    <property type="nucleotide sequence ID" value="NZ_JAFFTA010000003.1"/>
</dbReference>
<gene>
    <name evidence="1" type="ORF">JJW18_03850</name>
    <name evidence="2" type="ORF">JJW19_09285</name>
</gene>
<evidence type="ECO:0000313" key="2">
    <source>
        <dbReference type="EMBL" id="MBM9938334.1"/>
    </source>
</evidence>
<reference evidence="1" key="2">
    <citation type="submission" date="2021-01" db="EMBL/GenBank/DDBJ databases">
        <authorList>
            <person name="Yu Y."/>
        </authorList>
    </citation>
    <scope>NUCLEOTIDE SEQUENCE</scope>
    <source>
        <strain evidence="1">As-5</strain>
        <strain evidence="2">As-6</strain>
    </source>
</reference>
<dbReference type="Proteomes" id="UP000749453">
    <property type="component" value="Unassembled WGS sequence"/>
</dbReference>
<sequence>MNRFAATHEGLRRSPTFAADARMNLRKRISVIVPTTPHSSIAADEVPLKVGANSHFDAALILINGLVAIGLHNGGPFGMARRL</sequence>